<protein>
    <submittedName>
        <fullName evidence="4">TRAP transporter fused permease subunit</fullName>
    </submittedName>
</protein>
<dbReference type="GO" id="GO:0022857">
    <property type="term" value="F:transmembrane transporter activity"/>
    <property type="evidence" value="ECO:0007669"/>
    <property type="project" value="UniProtKB-UniRule"/>
</dbReference>
<keyword evidence="1" id="KW-1003">Cell membrane</keyword>
<feature type="transmembrane region" description="Helical" evidence="2">
    <location>
        <begin position="473"/>
        <end position="494"/>
    </location>
</feature>
<evidence type="ECO:0000256" key="2">
    <source>
        <dbReference type="SAM" id="Phobius"/>
    </source>
</evidence>
<feature type="transmembrane region" description="Helical" evidence="2">
    <location>
        <begin position="351"/>
        <end position="369"/>
    </location>
</feature>
<feature type="transmembrane region" description="Helical" evidence="2">
    <location>
        <begin position="131"/>
        <end position="153"/>
    </location>
</feature>
<keyword evidence="2" id="KW-0812">Transmembrane</keyword>
<dbReference type="NCBIfam" id="TIGR02123">
    <property type="entry name" value="TRAP_fused"/>
    <property type="match status" value="1"/>
</dbReference>
<dbReference type="EMBL" id="SRMF01000001">
    <property type="protein sequence ID" value="TGG95056.1"/>
    <property type="molecule type" value="Genomic_DNA"/>
</dbReference>
<keyword evidence="1" id="KW-0997">Cell inner membrane</keyword>
<dbReference type="Pfam" id="PF06808">
    <property type="entry name" value="DctM"/>
    <property type="match status" value="1"/>
</dbReference>
<feature type="transmembrane region" description="Helical" evidence="2">
    <location>
        <begin position="563"/>
        <end position="582"/>
    </location>
</feature>
<feature type="transmembrane region" description="Helical" evidence="2">
    <location>
        <begin position="225"/>
        <end position="250"/>
    </location>
</feature>
<proteinExistence type="predicted"/>
<keyword evidence="2" id="KW-0472">Membrane</keyword>
<keyword evidence="2" id="KW-1133">Transmembrane helix</keyword>
<evidence type="ECO:0000313" key="5">
    <source>
        <dbReference type="Proteomes" id="UP000297475"/>
    </source>
</evidence>
<name>A0A4Z0WH20_9GAMM</name>
<dbReference type="AlphaFoldDB" id="A0A4Z0WH20"/>
<feature type="transmembrane region" description="Helical" evidence="2">
    <location>
        <begin position="444"/>
        <end position="466"/>
    </location>
</feature>
<feature type="domain" description="TRAP C4-dicarboxylate transport system permease DctM subunit" evidence="3">
    <location>
        <begin position="116"/>
        <end position="557"/>
    </location>
</feature>
<feature type="transmembrane region" description="Helical" evidence="2">
    <location>
        <begin position="71"/>
        <end position="93"/>
    </location>
</feature>
<evidence type="ECO:0000259" key="3">
    <source>
        <dbReference type="Pfam" id="PF06808"/>
    </source>
</evidence>
<feature type="transmembrane region" description="Helical" evidence="2">
    <location>
        <begin position="500"/>
        <end position="520"/>
    </location>
</feature>
<dbReference type="Proteomes" id="UP000297475">
    <property type="component" value="Unassembled WGS sequence"/>
</dbReference>
<accession>A0A4Z0WH20</accession>
<dbReference type="PANTHER" id="PTHR43849:SF2">
    <property type="entry name" value="BLL3936 PROTEIN"/>
    <property type="match status" value="1"/>
</dbReference>
<evidence type="ECO:0000313" key="4">
    <source>
        <dbReference type="EMBL" id="TGG95056.1"/>
    </source>
</evidence>
<feature type="transmembrane region" description="Helical" evidence="2">
    <location>
        <begin position="294"/>
        <end position="316"/>
    </location>
</feature>
<feature type="transmembrane region" description="Helical" evidence="2">
    <location>
        <begin position="375"/>
        <end position="394"/>
    </location>
</feature>
<feature type="transmembrane region" description="Helical" evidence="2">
    <location>
        <begin position="12"/>
        <end position="32"/>
    </location>
</feature>
<organism evidence="4 5">
    <name type="scientific">Natronospirillum operosum</name>
    <dbReference type="NCBI Taxonomy" id="2759953"/>
    <lineage>
        <taxon>Bacteria</taxon>
        <taxon>Pseudomonadati</taxon>
        <taxon>Pseudomonadota</taxon>
        <taxon>Gammaproteobacteria</taxon>
        <taxon>Oceanospirillales</taxon>
        <taxon>Natronospirillaceae</taxon>
        <taxon>Natronospirillum</taxon>
    </lineage>
</organism>
<dbReference type="InterPro" id="IPR011853">
    <property type="entry name" value="TRAP_DctM-Dct_fused"/>
</dbReference>
<gene>
    <name evidence="4" type="ORF">E4656_01100</name>
</gene>
<dbReference type="InterPro" id="IPR010656">
    <property type="entry name" value="DctM"/>
</dbReference>
<feature type="transmembrane region" description="Helical" evidence="2">
    <location>
        <begin position="415"/>
        <end position="438"/>
    </location>
</feature>
<comment type="function">
    <text evidence="1">Part of the tripartite ATP-independent periplasmic (TRAP) transport system.</text>
</comment>
<sequence length="648" mass="68887">MRMVNPKVLCGLGWCRAGLSVLLMVVITGWVLDIAATYLGRYYYNEQFLALAAGLAVAIVLLEGNTMVRPVWFVALNTGFTLVVLSLFVYVAVRFPALQLEVASAPLNAVVMGFFMLIGVMEAVRRKTGWFLPCLVVFLVGFAFVGPHLPAVYQTRPVSFSRIMVYLSLDTNALLSQILAIAAIVVAPFIVFGYLLNNFGGSAVFSDLAAKAVGRYKGGPAKVSVVGSGAFGMVSGSAVANVVAVGSVTIPTMVRAGYSRHVAGSIEAVASTGGQLIPPIMGASAFLMAELLQIPYRTVALAAIVPSLLFYLALLLSVDFEARRLNIQGDPNLKLDLDDDTIDEVNKRHRWRYLLPAGVLIYFLFWRNMSPEIAGIYSTASLLIVHFIWPWQGLWQRIQMAAFGLVRAMGPISDIIVLAGAAGLVIGILNLTGVAFAITIQMLAISGGVLAILLLLTAILSIILGLGMPTVGVYVLLATLAAPALIQLGVVPVAAHLYVLYFGMLSMITPPIAIASFAAASVANTSPWRTAFASLKVGAGIYLIPVAFVLQPELLMLGSGGDLLLAAARCALAIALLSAAAVGHVVRPLVWQARIGVGLLALPNVLSFGSSVPDTLLWLIAAMGTAMMVWLCWPDRRESVKVGAMEQQ</sequence>
<feature type="transmembrane region" description="Helical" evidence="2">
    <location>
        <begin position="615"/>
        <end position="633"/>
    </location>
</feature>
<comment type="subcellular location">
    <subcellularLocation>
        <location evidence="1">Cell inner membrane</location>
        <topology evidence="1">Multi-pass membrane protein</topology>
    </subcellularLocation>
</comment>
<keyword evidence="5" id="KW-1185">Reference proteome</keyword>
<keyword evidence="1" id="KW-0813">Transport</keyword>
<feature type="transmembrane region" description="Helical" evidence="2">
    <location>
        <begin position="589"/>
        <end position="609"/>
    </location>
</feature>
<feature type="transmembrane region" description="Helical" evidence="2">
    <location>
        <begin position="105"/>
        <end position="124"/>
    </location>
</feature>
<dbReference type="OrthoDB" id="9759894at2"/>
<feature type="transmembrane region" description="Helical" evidence="2">
    <location>
        <begin position="532"/>
        <end position="551"/>
    </location>
</feature>
<feature type="transmembrane region" description="Helical" evidence="2">
    <location>
        <begin position="173"/>
        <end position="196"/>
    </location>
</feature>
<feature type="transmembrane region" description="Helical" evidence="2">
    <location>
        <begin position="44"/>
        <end position="62"/>
    </location>
</feature>
<dbReference type="PANTHER" id="PTHR43849">
    <property type="entry name" value="BLL3936 PROTEIN"/>
    <property type="match status" value="1"/>
</dbReference>
<evidence type="ECO:0000256" key="1">
    <source>
        <dbReference type="RuleBase" id="RU369079"/>
    </source>
</evidence>
<comment type="caution">
    <text evidence="4">The sequence shown here is derived from an EMBL/GenBank/DDBJ whole genome shotgun (WGS) entry which is preliminary data.</text>
</comment>
<dbReference type="GO" id="GO:0005886">
    <property type="term" value="C:plasma membrane"/>
    <property type="evidence" value="ECO:0007669"/>
    <property type="project" value="UniProtKB-SubCell"/>
</dbReference>
<reference evidence="4 5" key="1">
    <citation type="submission" date="2019-04" db="EMBL/GenBank/DDBJ databases">
        <title>Natronospirillum operosus gen. nov., sp. nov., a haloalkaliphilic satellite isolated from decaying biomass of laboratory culture of cyanobacterium Geitlerinema sp. and proposal of Natronospirillaceae fam. nov. and Saccharospirillaceae fam. nov.</title>
        <authorList>
            <person name="Kevbrin V."/>
            <person name="Boltyanskaya Y."/>
            <person name="Koziaeva V."/>
            <person name="Grouzdev D.S."/>
            <person name="Park M."/>
            <person name="Cho J."/>
        </authorList>
    </citation>
    <scope>NUCLEOTIDE SEQUENCE [LARGE SCALE GENOMIC DNA]</scope>
    <source>
        <strain evidence="4 5">G-116</strain>
    </source>
</reference>